<dbReference type="WBParaSite" id="nRc.2.0.1.t36601-RA">
    <property type="protein sequence ID" value="nRc.2.0.1.t36601-RA"/>
    <property type="gene ID" value="nRc.2.0.1.g36601"/>
</dbReference>
<dbReference type="OMA" id="LYSCHEV"/>
<evidence type="ECO:0000313" key="1">
    <source>
        <dbReference type="Proteomes" id="UP000887565"/>
    </source>
</evidence>
<sequence length="102" mass="11375">MILYSCHEVQHERGIGFILSKEAARALIGWKPISDRIITAPFGYSRAKATVVQVYAPMDGAEDTVKNDFYDQLQDVFHDIPNRDLKILIGDLNAQVGGDRLG</sequence>
<accession>A0A915KF01</accession>
<dbReference type="Proteomes" id="UP000887565">
    <property type="component" value="Unplaced"/>
</dbReference>
<proteinExistence type="predicted"/>
<evidence type="ECO:0000313" key="2">
    <source>
        <dbReference type="WBParaSite" id="nRc.2.0.1.t36601-RA"/>
    </source>
</evidence>
<keyword evidence="1" id="KW-1185">Reference proteome</keyword>
<dbReference type="AlphaFoldDB" id="A0A915KF01"/>
<name>A0A915KF01_ROMCU</name>
<organism evidence="1 2">
    <name type="scientific">Romanomermis culicivorax</name>
    <name type="common">Nematode worm</name>
    <dbReference type="NCBI Taxonomy" id="13658"/>
    <lineage>
        <taxon>Eukaryota</taxon>
        <taxon>Metazoa</taxon>
        <taxon>Ecdysozoa</taxon>
        <taxon>Nematoda</taxon>
        <taxon>Enoplea</taxon>
        <taxon>Dorylaimia</taxon>
        <taxon>Mermithida</taxon>
        <taxon>Mermithoidea</taxon>
        <taxon>Mermithidae</taxon>
        <taxon>Romanomermis</taxon>
    </lineage>
</organism>
<dbReference type="SUPFAM" id="SSF56219">
    <property type="entry name" value="DNase I-like"/>
    <property type="match status" value="1"/>
</dbReference>
<reference evidence="2" key="1">
    <citation type="submission" date="2022-11" db="UniProtKB">
        <authorList>
            <consortium name="WormBaseParasite"/>
        </authorList>
    </citation>
    <scope>IDENTIFICATION</scope>
</reference>
<dbReference type="Gene3D" id="3.60.10.10">
    <property type="entry name" value="Endonuclease/exonuclease/phosphatase"/>
    <property type="match status" value="1"/>
</dbReference>
<protein>
    <submittedName>
        <fullName evidence="2">Uncharacterized protein</fullName>
    </submittedName>
</protein>
<dbReference type="InterPro" id="IPR036691">
    <property type="entry name" value="Endo/exonu/phosph_ase_sf"/>
</dbReference>